<reference evidence="2" key="1">
    <citation type="journal article" date="2019" name="Int. J. Syst. Evol. Microbiol.">
        <title>The Global Catalogue of Microorganisms (GCM) 10K type strain sequencing project: providing services to taxonomists for standard genome sequencing and annotation.</title>
        <authorList>
            <consortium name="The Broad Institute Genomics Platform"/>
            <consortium name="The Broad Institute Genome Sequencing Center for Infectious Disease"/>
            <person name="Wu L."/>
            <person name="Ma J."/>
        </authorList>
    </citation>
    <scope>NUCLEOTIDE SEQUENCE [LARGE SCALE GENOMIC DNA]</scope>
    <source>
        <strain evidence="2">KCTC 33842</strain>
    </source>
</reference>
<organism evidence="1 2">
    <name type="scientific">Deinococcus taklimakanensis</name>
    <dbReference type="NCBI Taxonomy" id="536443"/>
    <lineage>
        <taxon>Bacteria</taxon>
        <taxon>Thermotogati</taxon>
        <taxon>Deinococcota</taxon>
        <taxon>Deinococci</taxon>
        <taxon>Deinococcales</taxon>
        <taxon>Deinococcaceae</taxon>
        <taxon>Deinococcus</taxon>
    </lineage>
</organism>
<name>A0ABW5NZ72_9DEIO</name>
<accession>A0ABW5NZ72</accession>
<proteinExistence type="predicted"/>
<dbReference type="RefSeq" id="WP_386842119.1">
    <property type="nucleotide sequence ID" value="NZ_JBHUMK010000007.1"/>
</dbReference>
<evidence type="ECO:0000313" key="2">
    <source>
        <dbReference type="Proteomes" id="UP001597475"/>
    </source>
</evidence>
<protein>
    <submittedName>
        <fullName evidence="1">Uncharacterized protein</fullName>
    </submittedName>
</protein>
<dbReference type="Proteomes" id="UP001597475">
    <property type="component" value="Unassembled WGS sequence"/>
</dbReference>
<comment type="caution">
    <text evidence="1">The sequence shown here is derived from an EMBL/GenBank/DDBJ whole genome shotgun (WGS) entry which is preliminary data.</text>
</comment>
<evidence type="ECO:0000313" key="1">
    <source>
        <dbReference type="EMBL" id="MFD2607981.1"/>
    </source>
</evidence>
<sequence>MRALDIIAESIRVGYAHPTNILNTLIELENEGGLVAVRRVERQLSLGTNALRQREHPHTDLAQKWLGAARAYLITQAERKHAV</sequence>
<dbReference type="EMBL" id="JBHUMK010000007">
    <property type="protein sequence ID" value="MFD2607981.1"/>
    <property type="molecule type" value="Genomic_DNA"/>
</dbReference>
<gene>
    <name evidence="1" type="ORF">ACFSR9_00810</name>
</gene>
<keyword evidence="2" id="KW-1185">Reference proteome</keyword>